<organism evidence="1 2">
    <name type="scientific">Klebsormidium nitens</name>
    <name type="common">Green alga</name>
    <name type="synonym">Ulothrix nitens</name>
    <dbReference type="NCBI Taxonomy" id="105231"/>
    <lineage>
        <taxon>Eukaryota</taxon>
        <taxon>Viridiplantae</taxon>
        <taxon>Streptophyta</taxon>
        <taxon>Klebsormidiophyceae</taxon>
        <taxon>Klebsormidiales</taxon>
        <taxon>Klebsormidiaceae</taxon>
        <taxon>Klebsormidium</taxon>
    </lineage>
</organism>
<dbReference type="OrthoDB" id="691537at2759"/>
<dbReference type="AlphaFoldDB" id="A0A1Y1IKS7"/>
<accession>A0A1Y1IKS7</accession>
<protein>
    <submittedName>
        <fullName evidence="1">Uncharacterized protein</fullName>
    </submittedName>
</protein>
<dbReference type="Pfam" id="PF14223">
    <property type="entry name" value="Retrotran_gag_2"/>
    <property type="match status" value="1"/>
</dbReference>
<evidence type="ECO:0000313" key="2">
    <source>
        <dbReference type="Proteomes" id="UP000054558"/>
    </source>
</evidence>
<evidence type="ECO:0000313" key="1">
    <source>
        <dbReference type="EMBL" id="GAQ91394.1"/>
    </source>
</evidence>
<proteinExistence type="predicted"/>
<sequence>MGSLKITMEPLSEGNYHSWSIKMKSYLITKSLWKGVTDPSANAEESEQALALITLNVADHLLGSLSELANAGKAWKQLESTFKSKSVARKLQLKRELQTLKMKGEESDTNLFRDSYAFLSCPELNTSFHETTYNRSLTNAIAPAVSNAFARLAMFGESGGVTFYSTNTATMVRKVFKPPLAKLDQMEFMWLRKDGTPSRKMGKTTLNAEKFLLPISGDELSFREAPWNQNLTGGNCYSFSLNTDKASATEKPQPGDIAVVYSDMHEPYKLLEPFDLTDCTTLQRRVMADGIAMKRIMDRSNDGELFDHLKTVIRIGKMNDKPPRGTYKIAAVIDKGNDYHFFRQDVLDIYNLYTCPIYVYRNGKTFSAPKNPYQVLQIDAFTSGNSIMDMYDSKRRYDEATKDAFKKLTRDFGPAFEGAPAHLNRAITNVTIHVRRMPRYVIEEGNLIVDPFWLLDTPDDGTGLKKKGDALYDFFVRTDRQLHALTVQAALRDCERILRDRTLAPQKHQLIGLWSQKLGFATPAINTDGFMKLIFDPRRAMRQFGNGSSGFQYKVFCTAFYVDRNHGITSVPQGLGEFGLA</sequence>
<dbReference type="Proteomes" id="UP000054558">
    <property type="component" value="Unassembled WGS sequence"/>
</dbReference>
<gene>
    <name evidence="1" type="ORF">KFL_007780020</name>
</gene>
<dbReference type="STRING" id="105231.A0A1Y1IKS7"/>
<dbReference type="EMBL" id="DF237727">
    <property type="protein sequence ID" value="GAQ91394.1"/>
    <property type="molecule type" value="Genomic_DNA"/>
</dbReference>
<keyword evidence="2" id="KW-1185">Reference proteome</keyword>
<reference evidence="1 2" key="1">
    <citation type="journal article" date="2014" name="Nat. Commun.">
        <title>Klebsormidium flaccidum genome reveals primary factors for plant terrestrial adaptation.</title>
        <authorList>
            <person name="Hori K."/>
            <person name="Maruyama F."/>
            <person name="Fujisawa T."/>
            <person name="Togashi T."/>
            <person name="Yamamoto N."/>
            <person name="Seo M."/>
            <person name="Sato S."/>
            <person name="Yamada T."/>
            <person name="Mori H."/>
            <person name="Tajima N."/>
            <person name="Moriyama T."/>
            <person name="Ikeuchi M."/>
            <person name="Watanabe M."/>
            <person name="Wada H."/>
            <person name="Kobayashi K."/>
            <person name="Saito M."/>
            <person name="Masuda T."/>
            <person name="Sasaki-Sekimoto Y."/>
            <person name="Mashiguchi K."/>
            <person name="Awai K."/>
            <person name="Shimojima M."/>
            <person name="Masuda S."/>
            <person name="Iwai M."/>
            <person name="Nobusawa T."/>
            <person name="Narise T."/>
            <person name="Kondo S."/>
            <person name="Saito H."/>
            <person name="Sato R."/>
            <person name="Murakawa M."/>
            <person name="Ihara Y."/>
            <person name="Oshima-Yamada Y."/>
            <person name="Ohtaka K."/>
            <person name="Satoh M."/>
            <person name="Sonobe K."/>
            <person name="Ishii M."/>
            <person name="Ohtani R."/>
            <person name="Kanamori-Sato M."/>
            <person name="Honoki R."/>
            <person name="Miyazaki D."/>
            <person name="Mochizuki H."/>
            <person name="Umetsu J."/>
            <person name="Higashi K."/>
            <person name="Shibata D."/>
            <person name="Kamiya Y."/>
            <person name="Sato N."/>
            <person name="Nakamura Y."/>
            <person name="Tabata S."/>
            <person name="Ida S."/>
            <person name="Kurokawa K."/>
            <person name="Ohta H."/>
        </authorList>
    </citation>
    <scope>NUCLEOTIDE SEQUENCE [LARGE SCALE GENOMIC DNA]</scope>
    <source>
        <strain evidence="1 2">NIES-2285</strain>
    </source>
</reference>
<name>A0A1Y1IKS7_KLENI</name>